<reference evidence="1" key="1">
    <citation type="submission" date="2016-09" db="EMBL/GenBank/DDBJ databases">
        <authorList>
            <person name="Capua I."/>
            <person name="De Benedictis P."/>
            <person name="Joannis T."/>
            <person name="Lombin L.H."/>
            <person name="Cattoli G."/>
        </authorList>
    </citation>
    <scope>NUCLEOTIDE SEQUENCE</scope>
    <source>
        <strain evidence="1">B9</strain>
    </source>
</reference>
<name>A0A1K0I821_CUPNE</name>
<dbReference type="EMBL" id="FMSH01000014">
    <property type="protein sequence ID" value="SCU73413.1"/>
    <property type="molecule type" value="Genomic_DNA"/>
</dbReference>
<gene>
    <name evidence="1" type="ORF">CNECB9_1100004</name>
</gene>
<proteinExistence type="predicted"/>
<organism evidence="1">
    <name type="scientific">Cupriavidus necator</name>
    <name type="common">Alcaligenes eutrophus</name>
    <name type="synonym">Ralstonia eutropha</name>
    <dbReference type="NCBI Taxonomy" id="106590"/>
    <lineage>
        <taxon>Bacteria</taxon>
        <taxon>Pseudomonadati</taxon>
        <taxon>Pseudomonadota</taxon>
        <taxon>Betaproteobacteria</taxon>
        <taxon>Burkholderiales</taxon>
        <taxon>Burkholderiaceae</taxon>
        <taxon>Cupriavidus</taxon>
    </lineage>
</organism>
<evidence type="ECO:0000313" key="1">
    <source>
        <dbReference type="EMBL" id="SCU73413.1"/>
    </source>
</evidence>
<sequence length="84" mass="9473">MSVAIPCRSVPKHRLSARSCVQGVCYELGYFILKTGWVLWAIHYHPSSVIRGTYAHPGHWGLRASWEGNYGFIVGRSRRGRGQS</sequence>
<protein>
    <submittedName>
        <fullName evidence="1">Uncharacterized protein</fullName>
    </submittedName>
</protein>
<accession>A0A1K0I821</accession>
<dbReference type="AlphaFoldDB" id="A0A1K0I821"/>